<evidence type="ECO:0000256" key="1">
    <source>
        <dbReference type="ARBA" id="ARBA00004651"/>
    </source>
</evidence>
<evidence type="ECO:0000256" key="3">
    <source>
        <dbReference type="ARBA" id="ARBA00022692"/>
    </source>
</evidence>
<feature type="transmembrane region" description="Helical" evidence="6">
    <location>
        <begin position="387"/>
        <end position="408"/>
    </location>
</feature>
<keyword evidence="8" id="KW-1185">Reference proteome</keyword>
<sequence length="418" mass="41533">MKSIVHLPCTLVSMVSRAAPLRRDAVVRSVGWVTAGTLLANVLAYVVQVPASRLLGPDGYGEFAVLGAAMLVASVPALALQAVIARQVVRGSSPARLRRLIGVVFLAVAALSVVATLVMMAVARTGPAATAASLSSAAPLAVIAGGQGFLQGAGRFRLLGSVLAAVGILRSVPVIGAVVAGADATGALLAGTLGTVVAAIAVGVIATREGVPGDRLRDVEVSASAVLAASGVQFVMIVAVSVDLLLSRAVLSPADAGVYALGAVATKAAFWLPQAIGVVAYPRLADPVRSAAALRRAVAVLAAIGAGLTVLAAVGGPLVPIVISDDYRGVAGLMWAFALAGALLAVLQLMLLTAIARNRARGALPALAVLVVEVVVIVTAVGSVTGLVAVSVIAAACAVAATAAWLTLERSGRGPDRI</sequence>
<keyword evidence="2" id="KW-1003">Cell membrane</keyword>
<dbReference type="Proteomes" id="UP001479933">
    <property type="component" value="Chromosome"/>
</dbReference>
<comment type="subcellular location">
    <subcellularLocation>
        <location evidence="1">Cell membrane</location>
        <topology evidence="1">Multi-pass membrane protein</topology>
    </subcellularLocation>
</comment>
<evidence type="ECO:0000313" key="7">
    <source>
        <dbReference type="EMBL" id="WYY09147.1"/>
    </source>
</evidence>
<feature type="transmembrane region" description="Helical" evidence="6">
    <location>
        <begin position="226"/>
        <end position="246"/>
    </location>
</feature>
<feature type="transmembrane region" description="Helical" evidence="6">
    <location>
        <begin position="158"/>
        <end position="180"/>
    </location>
</feature>
<evidence type="ECO:0000313" key="8">
    <source>
        <dbReference type="Proteomes" id="UP001479933"/>
    </source>
</evidence>
<dbReference type="InterPro" id="IPR050833">
    <property type="entry name" value="Poly_Biosynth_Transport"/>
</dbReference>
<dbReference type="PANTHER" id="PTHR30250">
    <property type="entry name" value="PST FAMILY PREDICTED COLANIC ACID TRANSPORTER"/>
    <property type="match status" value="1"/>
</dbReference>
<keyword evidence="3 6" id="KW-0812">Transmembrane</keyword>
<evidence type="ECO:0000256" key="5">
    <source>
        <dbReference type="ARBA" id="ARBA00023136"/>
    </source>
</evidence>
<feature type="transmembrane region" description="Helical" evidence="6">
    <location>
        <begin position="334"/>
        <end position="356"/>
    </location>
</feature>
<reference evidence="7 8" key="1">
    <citation type="journal article" date="2023" name="Virus Evol.">
        <title>Computational host range prediction-The good, the bad, and the ugly.</title>
        <authorList>
            <person name="Howell A.A."/>
            <person name="Versoza C.J."/>
            <person name="Pfeifer S.P."/>
        </authorList>
    </citation>
    <scope>NUCLEOTIDE SEQUENCE [LARGE SCALE GENOMIC DNA]</scope>
    <source>
        <strain evidence="7 8">1610/1b</strain>
    </source>
</reference>
<name>A0ABZ2U682_9ACTN</name>
<feature type="transmembrane region" description="Helical" evidence="6">
    <location>
        <begin position="128"/>
        <end position="146"/>
    </location>
</feature>
<feature type="transmembrane region" description="Helical" evidence="6">
    <location>
        <begin position="293"/>
        <end position="314"/>
    </location>
</feature>
<feature type="transmembrane region" description="Helical" evidence="6">
    <location>
        <begin position="363"/>
        <end position="381"/>
    </location>
</feature>
<dbReference type="RefSeq" id="WP_239588353.1">
    <property type="nucleotide sequence ID" value="NZ_CP136137.1"/>
</dbReference>
<evidence type="ECO:0000256" key="4">
    <source>
        <dbReference type="ARBA" id="ARBA00022989"/>
    </source>
</evidence>
<proteinExistence type="predicted"/>
<organism evidence="7 8">
    <name type="scientific">Gordonia hydrophobica</name>
    <dbReference type="NCBI Taxonomy" id="40516"/>
    <lineage>
        <taxon>Bacteria</taxon>
        <taxon>Bacillati</taxon>
        <taxon>Actinomycetota</taxon>
        <taxon>Actinomycetes</taxon>
        <taxon>Mycobacteriales</taxon>
        <taxon>Gordoniaceae</taxon>
        <taxon>Gordonia</taxon>
    </lineage>
</organism>
<feature type="transmembrane region" description="Helical" evidence="6">
    <location>
        <begin position="258"/>
        <end position="281"/>
    </location>
</feature>
<evidence type="ECO:0000256" key="6">
    <source>
        <dbReference type="SAM" id="Phobius"/>
    </source>
</evidence>
<feature type="transmembrane region" description="Helical" evidence="6">
    <location>
        <begin position="97"/>
        <end position="122"/>
    </location>
</feature>
<keyword evidence="4 6" id="KW-1133">Transmembrane helix</keyword>
<accession>A0ABZ2U682</accession>
<feature type="transmembrane region" description="Helical" evidence="6">
    <location>
        <begin position="63"/>
        <end position="85"/>
    </location>
</feature>
<dbReference type="PANTHER" id="PTHR30250:SF11">
    <property type="entry name" value="O-ANTIGEN TRANSPORTER-RELATED"/>
    <property type="match status" value="1"/>
</dbReference>
<evidence type="ECO:0000256" key="2">
    <source>
        <dbReference type="ARBA" id="ARBA00022475"/>
    </source>
</evidence>
<dbReference type="EMBL" id="CP136137">
    <property type="protein sequence ID" value="WYY09147.1"/>
    <property type="molecule type" value="Genomic_DNA"/>
</dbReference>
<gene>
    <name evidence="7" type="ORF">RVF87_08860</name>
</gene>
<keyword evidence="5 6" id="KW-0472">Membrane</keyword>
<feature type="transmembrane region" description="Helical" evidence="6">
    <location>
        <begin position="186"/>
        <end position="206"/>
    </location>
</feature>
<protein>
    <submittedName>
        <fullName evidence="7">Polysaccharide biosynthesis protein</fullName>
    </submittedName>
</protein>